<dbReference type="InterPro" id="IPR050327">
    <property type="entry name" value="Proton-linked_MCT"/>
</dbReference>
<protein>
    <recommendedName>
        <fullName evidence="5">Major facilitator superfamily (MFS) profile domain-containing protein</fullName>
    </recommendedName>
</protein>
<comment type="subcellular location">
    <subcellularLocation>
        <location evidence="1">Membrane</location>
        <topology evidence="1">Multi-pass membrane protein</topology>
    </subcellularLocation>
</comment>
<reference evidence="6 7" key="1">
    <citation type="journal article" date="2019" name="Front. Genet.">
        <title>Whole-Genome Sequencing of the Opportunistic Yeast Pathogen Candida inconspicua Uncovers Its Hybrid Origin.</title>
        <authorList>
            <person name="Mixao V."/>
            <person name="Hansen A.P."/>
            <person name="Saus E."/>
            <person name="Boekhout T."/>
            <person name="Lass-Florl C."/>
            <person name="Gabaldon T."/>
        </authorList>
    </citation>
    <scope>NUCLEOTIDE SEQUENCE [LARGE SCALE GENOMIC DNA]</scope>
    <source>
        <strain evidence="6 7">CBS 180</strain>
    </source>
</reference>
<proteinExistence type="inferred from homology"/>
<dbReference type="PANTHER" id="PTHR11360:SF177">
    <property type="entry name" value="RIBOFLAVIN TRANSPORTER MCH5"/>
    <property type="match status" value="1"/>
</dbReference>
<dbReference type="EMBL" id="SELW01000554">
    <property type="protein sequence ID" value="TID21123.1"/>
    <property type="molecule type" value="Genomic_DNA"/>
</dbReference>
<dbReference type="InterPro" id="IPR020846">
    <property type="entry name" value="MFS_dom"/>
</dbReference>
<evidence type="ECO:0000259" key="5">
    <source>
        <dbReference type="PROSITE" id="PS50850"/>
    </source>
</evidence>
<evidence type="ECO:0000313" key="7">
    <source>
        <dbReference type="Proteomes" id="UP000307173"/>
    </source>
</evidence>
<dbReference type="GO" id="GO:0032218">
    <property type="term" value="P:riboflavin transport"/>
    <property type="evidence" value="ECO:0007669"/>
    <property type="project" value="TreeGrafter"/>
</dbReference>
<dbReference type="SUPFAM" id="SSF103473">
    <property type="entry name" value="MFS general substrate transporter"/>
    <property type="match status" value="1"/>
</dbReference>
<dbReference type="PROSITE" id="PS50850">
    <property type="entry name" value="MFS"/>
    <property type="match status" value="1"/>
</dbReference>
<feature type="compositionally biased region" description="Basic and acidic residues" evidence="3">
    <location>
        <begin position="1"/>
        <end position="24"/>
    </location>
</feature>
<evidence type="ECO:0000313" key="6">
    <source>
        <dbReference type="EMBL" id="TID21123.1"/>
    </source>
</evidence>
<feature type="domain" description="Major facilitator superfamily (MFS) profile" evidence="5">
    <location>
        <begin position="67"/>
        <end position="470"/>
    </location>
</feature>
<name>A0A4T0WYK8_9ASCO</name>
<dbReference type="CDD" id="cd17352">
    <property type="entry name" value="MFS_MCT_SLC16"/>
    <property type="match status" value="1"/>
</dbReference>
<feature type="transmembrane region" description="Helical" evidence="4">
    <location>
        <begin position="224"/>
        <end position="243"/>
    </location>
</feature>
<feature type="transmembrane region" description="Helical" evidence="4">
    <location>
        <begin position="73"/>
        <end position="93"/>
    </location>
</feature>
<dbReference type="Gene3D" id="1.20.1250.20">
    <property type="entry name" value="MFS general substrate transporter like domains"/>
    <property type="match status" value="2"/>
</dbReference>
<feature type="transmembrane region" description="Helical" evidence="4">
    <location>
        <begin position="159"/>
        <end position="180"/>
    </location>
</feature>
<feature type="transmembrane region" description="Helical" evidence="4">
    <location>
        <begin position="315"/>
        <end position="334"/>
    </location>
</feature>
<dbReference type="GO" id="GO:0016020">
    <property type="term" value="C:membrane"/>
    <property type="evidence" value="ECO:0007669"/>
    <property type="project" value="UniProtKB-SubCell"/>
</dbReference>
<sequence length="470" mass="52124">MEKFEQDQDLHTTSRSIHETESHHTQGKFNDLTPVNSASSSSSSSSYDAFGHENLDDFPEGGWKAWTVIAGSALGLMTVFGVMDTISSIQLWISQNQLKNDSLSTISWIFSLYMFTCLSMGTISGPIFDIYGIKTILAIGMILNCGGLLATAFCTKLYQFVLAFGICTGAGAGMMFNPLVGIVSHWFLRKRGWANSLNACGSISGVFFPLMLRSLYPDLGYKKSMIVLACICIGLSIPALLMVEDRSDFLNRDQAHIPKKQRLIHAYKNTIDFRNFKEKSYLFLVMSIFFDEFSIIIVLSYIATYGKVRDVPDSTTYIIVTVMNAAGIVGKILPSMLSDVIGKFNVMFLIMTMMSIALFAIWLPYYNLTGFYLFAVIYGFGFGAVFALTPILIAQISKTKEFGSRFGTCYFVVAFSNLVAMPIGSQFIHKETVQNYDHMIIFAGASCLLGTIFLLCSRTSLVGIKFKAFV</sequence>
<comment type="similarity">
    <text evidence="2">Belongs to the major facilitator superfamily. Monocarboxylate porter (TC 2.A.1.13) family.</text>
</comment>
<dbReference type="Proteomes" id="UP000307173">
    <property type="component" value="Unassembled WGS sequence"/>
</dbReference>
<evidence type="ECO:0000256" key="3">
    <source>
        <dbReference type="SAM" id="MobiDB-lite"/>
    </source>
</evidence>
<evidence type="ECO:0000256" key="2">
    <source>
        <dbReference type="ARBA" id="ARBA00006727"/>
    </source>
</evidence>
<feature type="transmembrane region" description="Helical" evidence="4">
    <location>
        <begin position="406"/>
        <end position="428"/>
    </location>
</feature>
<dbReference type="InterPro" id="IPR011701">
    <property type="entry name" value="MFS"/>
</dbReference>
<feature type="region of interest" description="Disordered" evidence="3">
    <location>
        <begin position="1"/>
        <end position="40"/>
    </location>
</feature>
<keyword evidence="4" id="KW-0812">Transmembrane</keyword>
<comment type="caution">
    <text evidence="6">The sequence shown here is derived from an EMBL/GenBank/DDBJ whole genome shotgun (WGS) entry which is preliminary data.</text>
</comment>
<feature type="transmembrane region" description="Helical" evidence="4">
    <location>
        <begin position="281"/>
        <end position="303"/>
    </location>
</feature>
<dbReference type="Pfam" id="PF07690">
    <property type="entry name" value="MFS_1"/>
    <property type="match status" value="1"/>
</dbReference>
<feature type="transmembrane region" description="Helical" evidence="4">
    <location>
        <begin position="346"/>
        <end position="365"/>
    </location>
</feature>
<feature type="transmembrane region" description="Helical" evidence="4">
    <location>
        <begin position="192"/>
        <end position="212"/>
    </location>
</feature>
<feature type="transmembrane region" description="Helical" evidence="4">
    <location>
        <begin position="105"/>
        <end position="123"/>
    </location>
</feature>
<organism evidence="6 7">
    <name type="scientific">Pichia inconspicua</name>
    <dbReference type="NCBI Taxonomy" id="52247"/>
    <lineage>
        <taxon>Eukaryota</taxon>
        <taxon>Fungi</taxon>
        <taxon>Dikarya</taxon>
        <taxon>Ascomycota</taxon>
        <taxon>Saccharomycotina</taxon>
        <taxon>Pichiomycetes</taxon>
        <taxon>Pichiales</taxon>
        <taxon>Pichiaceae</taxon>
        <taxon>Pichia</taxon>
    </lineage>
</organism>
<keyword evidence="4" id="KW-0472">Membrane</keyword>
<keyword evidence="7" id="KW-1185">Reference proteome</keyword>
<feature type="transmembrane region" description="Helical" evidence="4">
    <location>
        <begin position="440"/>
        <end position="457"/>
    </location>
</feature>
<dbReference type="AlphaFoldDB" id="A0A4T0WYK8"/>
<gene>
    <name evidence="6" type="ORF">CANINC_003516</name>
</gene>
<feature type="transmembrane region" description="Helical" evidence="4">
    <location>
        <begin position="135"/>
        <end position="153"/>
    </location>
</feature>
<evidence type="ECO:0000256" key="4">
    <source>
        <dbReference type="SAM" id="Phobius"/>
    </source>
</evidence>
<keyword evidence="4" id="KW-1133">Transmembrane helix</keyword>
<dbReference type="OrthoDB" id="6509908at2759"/>
<dbReference type="GO" id="GO:0022857">
    <property type="term" value="F:transmembrane transporter activity"/>
    <property type="evidence" value="ECO:0007669"/>
    <property type="project" value="InterPro"/>
</dbReference>
<accession>A0A4T0WYK8</accession>
<dbReference type="PANTHER" id="PTHR11360">
    <property type="entry name" value="MONOCARBOXYLATE TRANSPORTER"/>
    <property type="match status" value="1"/>
</dbReference>
<dbReference type="InterPro" id="IPR036259">
    <property type="entry name" value="MFS_trans_sf"/>
</dbReference>
<evidence type="ECO:0000256" key="1">
    <source>
        <dbReference type="ARBA" id="ARBA00004141"/>
    </source>
</evidence>
<feature type="transmembrane region" description="Helical" evidence="4">
    <location>
        <begin position="371"/>
        <end position="394"/>
    </location>
</feature>